<feature type="compositionally biased region" description="Polar residues" evidence="1">
    <location>
        <begin position="41"/>
        <end position="55"/>
    </location>
</feature>
<evidence type="ECO:0000256" key="1">
    <source>
        <dbReference type="SAM" id="MobiDB-lite"/>
    </source>
</evidence>
<dbReference type="EMBL" id="JBAMIC010004070">
    <property type="protein sequence ID" value="KAK7087225.1"/>
    <property type="molecule type" value="Genomic_DNA"/>
</dbReference>
<feature type="region of interest" description="Disordered" evidence="1">
    <location>
        <begin position="39"/>
        <end position="69"/>
    </location>
</feature>
<keyword evidence="3" id="KW-1185">Reference proteome</keyword>
<comment type="caution">
    <text evidence="2">The sequence shown here is derived from an EMBL/GenBank/DDBJ whole genome shotgun (WGS) entry which is preliminary data.</text>
</comment>
<feature type="compositionally biased region" description="Basic residues" evidence="1">
    <location>
        <begin position="56"/>
        <end position="68"/>
    </location>
</feature>
<gene>
    <name evidence="2" type="ORF">V1264_021300</name>
</gene>
<feature type="compositionally biased region" description="Polar residues" evidence="1">
    <location>
        <begin position="186"/>
        <end position="204"/>
    </location>
</feature>
<organism evidence="2 3">
    <name type="scientific">Littorina saxatilis</name>
    <dbReference type="NCBI Taxonomy" id="31220"/>
    <lineage>
        <taxon>Eukaryota</taxon>
        <taxon>Metazoa</taxon>
        <taxon>Spiralia</taxon>
        <taxon>Lophotrochozoa</taxon>
        <taxon>Mollusca</taxon>
        <taxon>Gastropoda</taxon>
        <taxon>Caenogastropoda</taxon>
        <taxon>Littorinimorpha</taxon>
        <taxon>Littorinoidea</taxon>
        <taxon>Littorinidae</taxon>
        <taxon>Littorina</taxon>
    </lineage>
</organism>
<evidence type="ECO:0000313" key="3">
    <source>
        <dbReference type="Proteomes" id="UP001374579"/>
    </source>
</evidence>
<name>A0AAN9AHU9_9CAEN</name>
<reference evidence="2 3" key="1">
    <citation type="submission" date="2024-02" db="EMBL/GenBank/DDBJ databases">
        <title>Chromosome-scale genome assembly of the rough periwinkle Littorina saxatilis.</title>
        <authorList>
            <person name="De Jode A."/>
            <person name="Faria R."/>
            <person name="Formenti G."/>
            <person name="Sims Y."/>
            <person name="Smith T.P."/>
            <person name="Tracey A."/>
            <person name="Wood J.M.D."/>
            <person name="Zagrodzka Z.B."/>
            <person name="Johannesson K."/>
            <person name="Butlin R.K."/>
            <person name="Leder E.H."/>
        </authorList>
    </citation>
    <scope>NUCLEOTIDE SEQUENCE [LARGE SCALE GENOMIC DNA]</scope>
    <source>
        <strain evidence="2">Snail1</strain>
        <tissue evidence="2">Muscle</tissue>
    </source>
</reference>
<feature type="region of interest" description="Disordered" evidence="1">
    <location>
        <begin position="186"/>
        <end position="205"/>
    </location>
</feature>
<evidence type="ECO:0000313" key="2">
    <source>
        <dbReference type="EMBL" id="KAK7087225.1"/>
    </source>
</evidence>
<dbReference type="AlphaFoldDB" id="A0AAN9AHU9"/>
<protein>
    <submittedName>
        <fullName evidence="2">Uncharacterized protein</fullName>
    </submittedName>
</protein>
<proteinExistence type="predicted"/>
<accession>A0AAN9AHU9</accession>
<sequence>MIRTERSLPALRLKTSGNLAKTTRGKDRSENSFVPQRRHFQGQSSVMRDGTSTCRKMNRRRPRNKVSHRGMAAVEELTVALRRSGLSGGRLVRVRDGSSHTFFVAVRNSDDSTSSSSEECEEHVLDVHPEKEEPEKTQVVDVTVRVPEKGLLPASFRTGLPLTFEPRTGLPLTFEPRTGLPLTFEPTFSGQNIPKPTTQETTFPADTRTMPRETTFVSIIGEQAATVEDIRKTVEPETRCHGRSRRPNSDPVFNLRAADSPTNNKFLYVCQEPAGAFRLKMGYVDPREEGVGLFRRQEQMRESDMKMVYAFTNLKSGLTMGVHSGASGAVVTLMMPPCSPLPESDPRVFVSVPYRSDSFLLQATVGKGE</sequence>
<dbReference type="Proteomes" id="UP001374579">
    <property type="component" value="Unassembled WGS sequence"/>
</dbReference>